<evidence type="ECO:0000256" key="1">
    <source>
        <dbReference type="SAM" id="MobiDB-lite"/>
    </source>
</evidence>
<protein>
    <submittedName>
        <fullName evidence="2">Uncharacterized protein</fullName>
    </submittedName>
</protein>
<feature type="region of interest" description="Disordered" evidence="1">
    <location>
        <begin position="47"/>
        <end position="82"/>
    </location>
</feature>
<evidence type="ECO:0000313" key="2">
    <source>
        <dbReference type="EMBL" id="KAK7898709.1"/>
    </source>
</evidence>
<dbReference type="EMBL" id="JBBPFD010000014">
    <property type="protein sequence ID" value="KAK7898709.1"/>
    <property type="molecule type" value="Genomic_DNA"/>
</dbReference>
<accession>A0AAW0NIR6</accession>
<gene>
    <name evidence="2" type="ORF">WMY93_019562</name>
</gene>
<feature type="compositionally biased region" description="Basic residues" evidence="1">
    <location>
        <begin position="52"/>
        <end position="65"/>
    </location>
</feature>
<keyword evidence="3" id="KW-1185">Reference proteome</keyword>
<dbReference type="Proteomes" id="UP001460270">
    <property type="component" value="Unassembled WGS sequence"/>
</dbReference>
<proteinExistence type="predicted"/>
<comment type="caution">
    <text evidence="2">The sequence shown here is derived from an EMBL/GenBank/DDBJ whole genome shotgun (WGS) entry which is preliminary data.</text>
</comment>
<dbReference type="AlphaFoldDB" id="A0AAW0NIR6"/>
<organism evidence="2 3">
    <name type="scientific">Mugilogobius chulae</name>
    <name type="common">yellowstripe goby</name>
    <dbReference type="NCBI Taxonomy" id="88201"/>
    <lineage>
        <taxon>Eukaryota</taxon>
        <taxon>Metazoa</taxon>
        <taxon>Chordata</taxon>
        <taxon>Craniata</taxon>
        <taxon>Vertebrata</taxon>
        <taxon>Euteleostomi</taxon>
        <taxon>Actinopterygii</taxon>
        <taxon>Neopterygii</taxon>
        <taxon>Teleostei</taxon>
        <taxon>Neoteleostei</taxon>
        <taxon>Acanthomorphata</taxon>
        <taxon>Gobiaria</taxon>
        <taxon>Gobiiformes</taxon>
        <taxon>Gobioidei</taxon>
        <taxon>Gobiidae</taxon>
        <taxon>Gobionellinae</taxon>
        <taxon>Mugilogobius</taxon>
    </lineage>
</organism>
<sequence>MFAMWCQQKTPITIRERHSLRNGLYVYHSDKPKGTRLVRSEGPLWRAETARSNKHRKHSQPKAKAHTPTQWEIWESKHKEEK</sequence>
<reference evidence="3" key="1">
    <citation type="submission" date="2024-04" db="EMBL/GenBank/DDBJ databases">
        <title>Salinicola lusitanus LLJ914,a marine bacterium isolated from the Okinawa Trough.</title>
        <authorList>
            <person name="Li J."/>
        </authorList>
    </citation>
    <scope>NUCLEOTIDE SEQUENCE [LARGE SCALE GENOMIC DNA]</scope>
</reference>
<evidence type="ECO:0000313" key="3">
    <source>
        <dbReference type="Proteomes" id="UP001460270"/>
    </source>
</evidence>
<name>A0AAW0NIR6_9GOBI</name>